<evidence type="ECO:0000256" key="1">
    <source>
        <dbReference type="SAM" id="Coils"/>
    </source>
</evidence>
<dbReference type="Proteomes" id="UP001159042">
    <property type="component" value="Unassembled WGS sequence"/>
</dbReference>
<dbReference type="AlphaFoldDB" id="A0AAV8VL02"/>
<feature type="coiled-coil region" evidence="1">
    <location>
        <begin position="79"/>
        <end position="106"/>
    </location>
</feature>
<comment type="caution">
    <text evidence="2">The sequence shown here is derived from an EMBL/GenBank/DDBJ whole genome shotgun (WGS) entry which is preliminary data.</text>
</comment>
<reference evidence="2 3" key="1">
    <citation type="journal article" date="2023" name="Insect Mol. Biol.">
        <title>Genome sequencing provides insights into the evolution of gene families encoding plant cell wall-degrading enzymes in longhorned beetles.</title>
        <authorList>
            <person name="Shin N.R."/>
            <person name="Okamura Y."/>
            <person name="Kirsch R."/>
            <person name="Pauchet Y."/>
        </authorList>
    </citation>
    <scope>NUCLEOTIDE SEQUENCE [LARGE SCALE GENOMIC DNA]</scope>
    <source>
        <strain evidence="2">EAD_L_NR</strain>
    </source>
</reference>
<keyword evidence="3" id="KW-1185">Reference proteome</keyword>
<proteinExistence type="predicted"/>
<sequence length="125" mass="14468">MLPTRGKNMALVRKAAKAVSPSASGYSSFSSFDDFPKSSDANWIAMTEEEFQRREEFNRQMEGKMGNITKKIRSTDDHISRIKGEKKSLRAHREALKEQILLLDAQELILDKRERSASERKKYMR</sequence>
<gene>
    <name evidence="2" type="ORF">NQ315_016053</name>
</gene>
<dbReference type="EMBL" id="JANEYG010000061">
    <property type="protein sequence ID" value="KAJ8914899.1"/>
    <property type="molecule type" value="Genomic_DNA"/>
</dbReference>
<evidence type="ECO:0000313" key="3">
    <source>
        <dbReference type="Proteomes" id="UP001159042"/>
    </source>
</evidence>
<accession>A0AAV8VL02</accession>
<evidence type="ECO:0000313" key="2">
    <source>
        <dbReference type="EMBL" id="KAJ8914899.1"/>
    </source>
</evidence>
<name>A0AAV8VL02_9CUCU</name>
<keyword evidence="1" id="KW-0175">Coiled coil</keyword>
<organism evidence="2 3">
    <name type="scientific">Exocentrus adspersus</name>
    <dbReference type="NCBI Taxonomy" id="1586481"/>
    <lineage>
        <taxon>Eukaryota</taxon>
        <taxon>Metazoa</taxon>
        <taxon>Ecdysozoa</taxon>
        <taxon>Arthropoda</taxon>
        <taxon>Hexapoda</taxon>
        <taxon>Insecta</taxon>
        <taxon>Pterygota</taxon>
        <taxon>Neoptera</taxon>
        <taxon>Endopterygota</taxon>
        <taxon>Coleoptera</taxon>
        <taxon>Polyphaga</taxon>
        <taxon>Cucujiformia</taxon>
        <taxon>Chrysomeloidea</taxon>
        <taxon>Cerambycidae</taxon>
        <taxon>Lamiinae</taxon>
        <taxon>Acanthocinini</taxon>
        <taxon>Exocentrus</taxon>
    </lineage>
</organism>
<protein>
    <submittedName>
        <fullName evidence="2">Uncharacterized protein</fullName>
    </submittedName>
</protein>